<dbReference type="Proteomes" id="UP000576082">
    <property type="component" value="Unassembled WGS sequence"/>
</dbReference>
<organism evidence="2 3">
    <name type="scientific">Flammeovirga aprica JL-4</name>
    <dbReference type="NCBI Taxonomy" id="694437"/>
    <lineage>
        <taxon>Bacteria</taxon>
        <taxon>Pseudomonadati</taxon>
        <taxon>Bacteroidota</taxon>
        <taxon>Cytophagia</taxon>
        <taxon>Cytophagales</taxon>
        <taxon>Flammeovirgaceae</taxon>
        <taxon>Flammeovirga</taxon>
    </lineage>
</organism>
<keyword evidence="3" id="KW-1185">Reference proteome</keyword>
<dbReference type="InterPro" id="IPR000595">
    <property type="entry name" value="cNMP-bd_dom"/>
</dbReference>
<reference evidence="2 3" key="1">
    <citation type="submission" date="2020-04" db="EMBL/GenBank/DDBJ databases">
        <title>Flammeovirga sp. SR4, a novel species isolated from seawater.</title>
        <authorList>
            <person name="Wang X."/>
        </authorList>
    </citation>
    <scope>NUCLEOTIDE SEQUENCE [LARGE SCALE GENOMIC DNA]</scope>
    <source>
        <strain evidence="2 3">ATCC 23126</strain>
    </source>
</reference>
<evidence type="ECO:0000313" key="2">
    <source>
        <dbReference type="EMBL" id="NME67381.1"/>
    </source>
</evidence>
<gene>
    <name evidence="2" type="ORF">HHU12_05340</name>
</gene>
<dbReference type="RefSeq" id="WP_169655687.1">
    <property type="nucleotide sequence ID" value="NZ_JABANE010000010.1"/>
</dbReference>
<dbReference type="InterPro" id="IPR018490">
    <property type="entry name" value="cNMP-bd_dom_sf"/>
</dbReference>
<dbReference type="Gene3D" id="2.60.120.10">
    <property type="entry name" value="Jelly Rolls"/>
    <property type="match status" value="1"/>
</dbReference>
<dbReference type="Pfam" id="PF00027">
    <property type="entry name" value="cNMP_binding"/>
    <property type="match status" value="1"/>
</dbReference>
<evidence type="ECO:0000259" key="1">
    <source>
        <dbReference type="Pfam" id="PF00027"/>
    </source>
</evidence>
<name>A0A7X9RSQ2_9BACT</name>
<feature type="domain" description="Cyclic nucleotide-binding" evidence="1">
    <location>
        <begin position="31"/>
        <end position="116"/>
    </location>
</feature>
<dbReference type="EMBL" id="JABANE010000010">
    <property type="protein sequence ID" value="NME67381.1"/>
    <property type="molecule type" value="Genomic_DNA"/>
</dbReference>
<dbReference type="AlphaFoldDB" id="A0A7X9RSQ2"/>
<accession>A0A7X9RSQ2</accession>
<protein>
    <submittedName>
        <fullName evidence="2">Crp/Fnr family transcriptional regulator</fullName>
    </submittedName>
</protein>
<comment type="caution">
    <text evidence="2">The sequence shown here is derived from an EMBL/GenBank/DDBJ whole genome shotgun (WGS) entry which is preliminary data.</text>
</comment>
<proteinExistence type="predicted"/>
<evidence type="ECO:0000313" key="3">
    <source>
        <dbReference type="Proteomes" id="UP000576082"/>
    </source>
</evidence>
<dbReference type="SUPFAM" id="SSF51206">
    <property type="entry name" value="cAMP-binding domain-like"/>
    <property type="match status" value="1"/>
</dbReference>
<dbReference type="CDD" id="cd00038">
    <property type="entry name" value="CAP_ED"/>
    <property type="match status" value="1"/>
</dbReference>
<sequence length="194" mass="22574">MSTDIYTIDVFKNLSLTFSEREIIRSCFTEKSIKKGEHLLLNGEDVNSILFVLDGCLRTYFIDDKGKEHTLQFAVYDWWISDMMAYFSETKALLNIECIMDATVFEIQKNSLEKLCIKIPVFNRLYRDKVEGSIVGYQKRIISILSQTATERYLGFIEKYPDIEMSIKNYHLASYLGITTESLSRIRKELSSPK</sequence>
<dbReference type="InterPro" id="IPR014710">
    <property type="entry name" value="RmlC-like_jellyroll"/>
</dbReference>